<dbReference type="AlphaFoldDB" id="A0A6L2NGI8"/>
<reference evidence="3" key="1">
    <citation type="journal article" date="2019" name="Sci. Rep.">
        <title>Draft genome of Tanacetum cinerariifolium, the natural source of mosquito coil.</title>
        <authorList>
            <person name="Yamashiro T."/>
            <person name="Shiraishi A."/>
            <person name="Satake H."/>
            <person name="Nakayama K."/>
        </authorList>
    </citation>
    <scope>NUCLEOTIDE SEQUENCE</scope>
</reference>
<dbReference type="PANTHER" id="PTHR11439:SF524">
    <property type="entry name" value="RNA-DIRECTED DNA POLYMERASE, PROTEIN KINASE RLK-PELLE-DLSV FAMILY"/>
    <property type="match status" value="1"/>
</dbReference>
<protein>
    <submittedName>
        <fullName evidence="3">Ribonuclease H-like domain-containing protein</fullName>
    </submittedName>
</protein>
<comment type="caution">
    <text evidence="3">The sequence shown here is derived from an EMBL/GenBank/DDBJ whole genome shotgun (WGS) entry which is preliminary data.</text>
</comment>
<organism evidence="3">
    <name type="scientific">Tanacetum cinerariifolium</name>
    <name type="common">Dalmatian daisy</name>
    <name type="synonym">Chrysanthemum cinerariifolium</name>
    <dbReference type="NCBI Taxonomy" id="118510"/>
    <lineage>
        <taxon>Eukaryota</taxon>
        <taxon>Viridiplantae</taxon>
        <taxon>Streptophyta</taxon>
        <taxon>Embryophyta</taxon>
        <taxon>Tracheophyta</taxon>
        <taxon>Spermatophyta</taxon>
        <taxon>Magnoliopsida</taxon>
        <taxon>eudicotyledons</taxon>
        <taxon>Gunneridae</taxon>
        <taxon>Pentapetalae</taxon>
        <taxon>asterids</taxon>
        <taxon>campanulids</taxon>
        <taxon>Asterales</taxon>
        <taxon>Asteraceae</taxon>
        <taxon>Asteroideae</taxon>
        <taxon>Anthemideae</taxon>
        <taxon>Anthemidinae</taxon>
        <taxon>Tanacetum</taxon>
    </lineage>
</organism>
<feature type="region of interest" description="Disordered" evidence="1">
    <location>
        <begin position="128"/>
        <end position="154"/>
    </location>
</feature>
<dbReference type="InterPro" id="IPR013103">
    <property type="entry name" value="RVT_2"/>
</dbReference>
<evidence type="ECO:0000259" key="2">
    <source>
        <dbReference type="Pfam" id="PF07727"/>
    </source>
</evidence>
<feature type="domain" description="Reverse transcriptase Ty1/copia-type" evidence="2">
    <location>
        <begin position="715"/>
        <end position="789"/>
    </location>
</feature>
<proteinExistence type="predicted"/>
<dbReference type="InterPro" id="IPR043502">
    <property type="entry name" value="DNA/RNA_pol_sf"/>
</dbReference>
<sequence>MEILFEPTSNKLMEALNDTLGKLKGKVVVDEVVILHPIDLKLLKLDVAPLAPKLRNNRTAHYDYLKHTQEETVTHREIVEHERSFNPLNTSLDYAYNAVPPPAADLYLSPKKDLSWTGLPEFADNTVTDYSRPAPPDGQNQISSASENGEPTDSILSKPAVKFVKAVDRPAERPTTNKAKTVKKPTIKYAEIKRVKRGTTGSQNNAYMRPPHRPIGHRPHGAPMRPPHKPHGPLMKPMRPNMNGIFPLLIENFPLVTQMFPLFVAAAQDMVKDVQASACWVWKPVKPNSASIILKRYDYVDVRGRSRKYTLFGEETNKITSLYQESLRIVHTTHGDGVTIIKRWHQDLHHDGVRNLATASGRGRLKEDLESSMWRRRRHNFKATPSRYMNTIELPEGNNVVPLRSETIRLVQNRCSFHGLWSEGPNQHLKDFLKLVDSLDLNGDNRERTRLHLFQFSLRDQAINWLERLQNSAMTSLCSNNIKDSLFLKRGLVLRTYSKKSLIMASISGSNSKSFMTMSIPLQDEPSINRPNDPRDFTKSVKAISLPQDVPSTSDRHLIKLKNQVQHLIEAHLAPKQPIQVNKITYSCEIYSGPHDTQYCMENPKQAFVDYTSSRTDETGRRGKCEFQYNRVQGSRGNSGSEEEFEEETEKEIEEEVEDGPEHFDTFPTMKELRLCLTRKSLKVLRKFHWTNLGGRSNQLLHVSSPLLSKPGGHGTNIAYLFLYVDDIVLIASFETLLQQIICSLHHELTMTDLGSLIYFTGISVKRDSSGIFLSQCKYAVEILERAHMLFLSSTTNLVAYSDADWAGCSTARRSTSSYCVFLGYNLISWSSKRQPTLSRSSAEAEYRDVANAIVETLWLRNLLRELHTPLSFATLV</sequence>
<dbReference type="PANTHER" id="PTHR11439">
    <property type="entry name" value="GAG-POL-RELATED RETROTRANSPOSON"/>
    <property type="match status" value="1"/>
</dbReference>
<dbReference type="SUPFAM" id="SSF56672">
    <property type="entry name" value="DNA/RNA polymerases"/>
    <property type="match status" value="1"/>
</dbReference>
<gene>
    <name evidence="3" type="ORF">Tci_057336</name>
</gene>
<accession>A0A6L2NGI8</accession>
<dbReference type="EMBL" id="BKCJ010009092">
    <property type="protein sequence ID" value="GEU85358.1"/>
    <property type="molecule type" value="Genomic_DNA"/>
</dbReference>
<dbReference type="CDD" id="cd09272">
    <property type="entry name" value="RNase_HI_RT_Ty1"/>
    <property type="match status" value="1"/>
</dbReference>
<evidence type="ECO:0000313" key="3">
    <source>
        <dbReference type="EMBL" id="GEU85358.1"/>
    </source>
</evidence>
<evidence type="ECO:0000256" key="1">
    <source>
        <dbReference type="SAM" id="MobiDB-lite"/>
    </source>
</evidence>
<feature type="compositionally biased region" description="Polar residues" evidence="1">
    <location>
        <begin position="138"/>
        <end position="154"/>
    </location>
</feature>
<dbReference type="Pfam" id="PF07727">
    <property type="entry name" value="RVT_2"/>
    <property type="match status" value="1"/>
</dbReference>
<name>A0A6L2NGI8_TANCI</name>